<name>A0A969W7G4_9GAMM</name>
<keyword evidence="2 4" id="KW-0238">DNA-binding</keyword>
<dbReference type="InterPro" id="IPR001647">
    <property type="entry name" value="HTH_TetR"/>
</dbReference>
<dbReference type="SUPFAM" id="SSF48498">
    <property type="entry name" value="Tetracyclin repressor-like, C-terminal domain"/>
    <property type="match status" value="1"/>
</dbReference>
<evidence type="ECO:0000313" key="7">
    <source>
        <dbReference type="Proteomes" id="UP000653472"/>
    </source>
</evidence>
<dbReference type="EMBL" id="JAAVXB010000002">
    <property type="protein sequence ID" value="NKF21358.1"/>
    <property type="molecule type" value="Genomic_DNA"/>
</dbReference>
<comment type="caution">
    <text evidence="6">The sequence shown here is derived from an EMBL/GenBank/DDBJ whole genome shotgun (WGS) entry which is preliminary data.</text>
</comment>
<feature type="DNA-binding region" description="H-T-H motif" evidence="4">
    <location>
        <begin position="40"/>
        <end position="59"/>
    </location>
</feature>
<evidence type="ECO:0000313" key="6">
    <source>
        <dbReference type="EMBL" id="NKF21358.1"/>
    </source>
</evidence>
<dbReference type="PRINTS" id="PR00455">
    <property type="entry name" value="HTHTETR"/>
</dbReference>
<dbReference type="InterPro" id="IPR036271">
    <property type="entry name" value="Tet_transcr_reg_TetR-rel_C_sf"/>
</dbReference>
<sequence>MSEAKNSGAAACTEGGMRVRDRIFRTARELFYRQGIRAVGVDAIACEAGTNKMSFYRSFPSKDELVAECLRVQVSEAFERWDASIAAYDGDARRQIEAVFESMLSKSCGDDACGCPLSNAAVELRENTHPGHQVIREYKAEVRRRFRAMAAEAGASDPEALGDALMLLLEGSAVTRLTFAGQNGPLANTLAAVRTLLDAYLPASKRPAAKRAKAAKIASA</sequence>
<dbReference type="Proteomes" id="UP000653472">
    <property type="component" value="Unassembled WGS sequence"/>
</dbReference>
<keyword evidence="7" id="KW-1185">Reference proteome</keyword>
<feature type="domain" description="HTH tetR-type" evidence="5">
    <location>
        <begin position="17"/>
        <end position="77"/>
    </location>
</feature>
<organism evidence="6 7">
    <name type="scientific">Solimonas marina</name>
    <dbReference type="NCBI Taxonomy" id="2714601"/>
    <lineage>
        <taxon>Bacteria</taxon>
        <taxon>Pseudomonadati</taxon>
        <taxon>Pseudomonadota</taxon>
        <taxon>Gammaproteobacteria</taxon>
        <taxon>Nevskiales</taxon>
        <taxon>Nevskiaceae</taxon>
        <taxon>Solimonas</taxon>
    </lineage>
</organism>
<dbReference type="InterPro" id="IPR009057">
    <property type="entry name" value="Homeodomain-like_sf"/>
</dbReference>
<dbReference type="PROSITE" id="PS50977">
    <property type="entry name" value="HTH_TETR_2"/>
    <property type="match status" value="1"/>
</dbReference>
<dbReference type="PANTHER" id="PTHR47506">
    <property type="entry name" value="TRANSCRIPTIONAL REGULATORY PROTEIN"/>
    <property type="match status" value="1"/>
</dbReference>
<keyword evidence="3" id="KW-0804">Transcription</keyword>
<dbReference type="Gene3D" id="1.10.357.10">
    <property type="entry name" value="Tetracycline Repressor, domain 2"/>
    <property type="match status" value="1"/>
</dbReference>
<keyword evidence="1" id="KW-0805">Transcription regulation</keyword>
<accession>A0A969W7G4</accession>
<evidence type="ECO:0000259" key="5">
    <source>
        <dbReference type="PROSITE" id="PS50977"/>
    </source>
</evidence>
<evidence type="ECO:0000256" key="2">
    <source>
        <dbReference type="ARBA" id="ARBA00023125"/>
    </source>
</evidence>
<dbReference type="SUPFAM" id="SSF46689">
    <property type="entry name" value="Homeodomain-like"/>
    <property type="match status" value="1"/>
</dbReference>
<evidence type="ECO:0000256" key="3">
    <source>
        <dbReference type="ARBA" id="ARBA00023163"/>
    </source>
</evidence>
<dbReference type="GO" id="GO:0003677">
    <property type="term" value="F:DNA binding"/>
    <property type="evidence" value="ECO:0007669"/>
    <property type="project" value="UniProtKB-UniRule"/>
</dbReference>
<dbReference type="Pfam" id="PF00440">
    <property type="entry name" value="TetR_N"/>
    <property type="match status" value="1"/>
</dbReference>
<dbReference type="PANTHER" id="PTHR47506:SF1">
    <property type="entry name" value="HTH-TYPE TRANSCRIPTIONAL REGULATOR YJDC"/>
    <property type="match status" value="1"/>
</dbReference>
<reference evidence="6" key="1">
    <citation type="submission" date="2020-03" db="EMBL/GenBank/DDBJ databases">
        <title>Solimonas marina sp. nov., isolated from deep seawater of the Pacific Ocean.</title>
        <authorList>
            <person name="Liu X."/>
            <person name="Lai Q."/>
            <person name="Sun F."/>
            <person name="Gai Y."/>
            <person name="Li G."/>
            <person name="Shao Z."/>
        </authorList>
    </citation>
    <scope>NUCLEOTIDE SEQUENCE</scope>
    <source>
        <strain evidence="6">C16B3</strain>
    </source>
</reference>
<evidence type="ECO:0000256" key="1">
    <source>
        <dbReference type="ARBA" id="ARBA00023015"/>
    </source>
</evidence>
<gene>
    <name evidence="6" type="ORF">G7Y82_03440</name>
</gene>
<proteinExistence type="predicted"/>
<evidence type="ECO:0000256" key="4">
    <source>
        <dbReference type="PROSITE-ProRule" id="PRU00335"/>
    </source>
</evidence>
<protein>
    <submittedName>
        <fullName evidence="6">TetR/AcrR family transcriptional regulator</fullName>
    </submittedName>
</protein>
<dbReference type="AlphaFoldDB" id="A0A969W7G4"/>